<dbReference type="EMBL" id="JADIMT010000069">
    <property type="protein sequence ID" value="MBO8436509.1"/>
    <property type="molecule type" value="Genomic_DNA"/>
</dbReference>
<sequence>MEILVIDGQGGGLGKAIVAALRSHFPSAVINAVGTNSIATQRMLASGADHAATGENPVKVLSRTADLIVGPIGICIADSMYGEVTPEMAEAVGQSAAKRILIPVNICGNIVVGVPDTSLSVMIDGVIKAAEAAVKA</sequence>
<organism evidence="1 2">
    <name type="scientific">Candidatus Ornithospirochaeta stercoripullorum</name>
    <dbReference type="NCBI Taxonomy" id="2840899"/>
    <lineage>
        <taxon>Bacteria</taxon>
        <taxon>Pseudomonadati</taxon>
        <taxon>Spirochaetota</taxon>
        <taxon>Spirochaetia</taxon>
        <taxon>Spirochaetales</taxon>
        <taxon>Spirochaetaceae</taxon>
        <taxon>Spirochaetaceae incertae sedis</taxon>
        <taxon>Candidatus Ornithospirochaeta</taxon>
    </lineage>
</organism>
<dbReference type="Pfam" id="PF12953">
    <property type="entry name" value="DUF3842"/>
    <property type="match status" value="1"/>
</dbReference>
<name>A0A9D9DYR8_9SPIO</name>
<evidence type="ECO:0000313" key="1">
    <source>
        <dbReference type="EMBL" id="MBO8436509.1"/>
    </source>
</evidence>
<dbReference type="InterPro" id="IPR024208">
    <property type="entry name" value="DUF3842"/>
</dbReference>
<reference evidence="1" key="1">
    <citation type="submission" date="2020-10" db="EMBL/GenBank/DDBJ databases">
        <authorList>
            <person name="Gilroy R."/>
        </authorList>
    </citation>
    <scope>NUCLEOTIDE SEQUENCE</scope>
    <source>
        <strain evidence="1">7293</strain>
    </source>
</reference>
<evidence type="ECO:0000313" key="2">
    <source>
        <dbReference type="Proteomes" id="UP000823615"/>
    </source>
</evidence>
<protein>
    <submittedName>
        <fullName evidence="1">DUF3842 family protein</fullName>
    </submittedName>
</protein>
<dbReference type="AlphaFoldDB" id="A0A9D9DYR8"/>
<accession>A0A9D9DYR8</accession>
<proteinExistence type="predicted"/>
<comment type="caution">
    <text evidence="1">The sequence shown here is derived from an EMBL/GenBank/DDBJ whole genome shotgun (WGS) entry which is preliminary data.</text>
</comment>
<reference evidence="1" key="2">
    <citation type="journal article" date="2021" name="PeerJ">
        <title>Extensive microbial diversity within the chicken gut microbiome revealed by metagenomics and culture.</title>
        <authorList>
            <person name="Gilroy R."/>
            <person name="Ravi A."/>
            <person name="Getino M."/>
            <person name="Pursley I."/>
            <person name="Horton D.L."/>
            <person name="Alikhan N.F."/>
            <person name="Baker D."/>
            <person name="Gharbi K."/>
            <person name="Hall N."/>
            <person name="Watson M."/>
            <person name="Adriaenssens E.M."/>
            <person name="Foster-Nyarko E."/>
            <person name="Jarju S."/>
            <person name="Secka A."/>
            <person name="Antonio M."/>
            <person name="Oren A."/>
            <person name="Chaudhuri R.R."/>
            <person name="La Ragione R."/>
            <person name="Hildebrand F."/>
            <person name="Pallen M.J."/>
        </authorList>
    </citation>
    <scope>NUCLEOTIDE SEQUENCE</scope>
    <source>
        <strain evidence="1">7293</strain>
    </source>
</reference>
<gene>
    <name evidence="1" type="ORF">IAA97_05980</name>
</gene>
<dbReference type="Proteomes" id="UP000823615">
    <property type="component" value="Unassembled WGS sequence"/>
</dbReference>